<evidence type="ECO:0000313" key="5">
    <source>
        <dbReference type="WBParaSite" id="HNAJ_0001058801-mRNA-1"/>
    </source>
</evidence>
<dbReference type="Proteomes" id="UP000278807">
    <property type="component" value="Unassembled WGS sequence"/>
</dbReference>
<dbReference type="EMBL" id="UZAE01013115">
    <property type="protein sequence ID" value="VDO08301.1"/>
    <property type="molecule type" value="Genomic_DNA"/>
</dbReference>
<name>A0A158QIZ4_RODNA</name>
<evidence type="ECO:0000256" key="1">
    <source>
        <dbReference type="SAM" id="MobiDB-lite"/>
    </source>
</evidence>
<keyword evidence="4" id="KW-1185">Reference proteome</keyword>
<dbReference type="GO" id="GO:0019887">
    <property type="term" value="F:protein kinase regulator activity"/>
    <property type="evidence" value="ECO:0007669"/>
    <property type="project" value="TreeGrafter"/>
</dbReference>
<feature type="region of interest" description="Disordered" evidence="1">
    <location>
        <begin position="298"/>
        <end position="321"/>
    </location>
</feature>
<proteinExistence type="predicted"/>
<dbReference type="OrthoDB" id="6084525at2759"/>
<sequence length="552" mass="60654">MLKASENLSNWSNLLEVATTWICLLVHWPFHSAWLSLFLEEHYLSGGAGQTMRQRIRIPGIIGSDGDSSDDDDDDDDENTASTASQPVLPEDTLPMLYSRVLERLAPALSACRSRGGALSSQIQSPASHRSHSSSGGWQNTAGGLQTGAALRLSELASRDCGPDRLASLLRYRPRARAPSLTANAARPSISVRHLVAVMASSPLMNPKTRARIQAFLNRRGFSLIRSSSRDLHVHRSLQSLRDRDLELLPISINPPKTVRPCPVRLKNGVPRKPLSKMTVNDVCRLVDDMIDLYSNHCPHRTRTNSESTSDTPTENNRHQTTPQFISRSTSIAAYFLRLRALNISGAVLTVCSLNESLRREIGMTFGDWQLFTKLINHLKMLENENIPNPPTPQHNCQCARSMGDLASIHHTHWHHTHPNQHGSSKPNHNTWTSESILGAATKWRHGNDSSPSPINNGSSASSSIVSGSCMSADPNWRGHGLSNQEETCHLSGGSCSVYSAELSCSISSSEDTIPSNASSPSLSSLHSSTLQDETLSQDKISNKHWRYDVNV</sequence>
<reference evidence="5" key="1">
    <citation type="submission" date="2016-04" db="UniProtKB">
        <authorList>
            <consortium name="WormBaseParasite"/>
        </authorList>
    </citation>
    <scope>IDENTIFICATION</scope>
</reference>
<feature type="compositionally biased region" description="Low complexity" evidence="1">
    <location>
        <begin position="510"/>
        <end position="531"/>
    </location>
</feature>
<dbReference type="STRING" id="102285.A0A158QIZ4"/>
<gene>
    <name evidence="3" type="ORF">HNAJ_LOCUS10583</name>
</gene>
<organism evidence="5">
    <name type="scientific">Rodentolepis nana</name>
    <name type="common">Dwarf tapeworm</name>
    <name type="synonym">Hymenolepis nana</name>
    <dbReference type="NCBI Taxonomy" id="102285"/>
    <lineage>
        <taxon>Eukaryota</taxon>
        <taxon>Metazoa</taxon>
        <taxon>Spiralia</taxon>
        <taxon>Lophotrochozoa</taxon>
        <taxon>Platyhelminthes</taxon>
        <taxon>Cestoda</taxon>
        <taxon>Eucestoda</taxon>
        <taxon>Cyclophyllidea</taxon>
        <taxon>Hymenolepididae</taxon>
        <taxon>Rodentolepis</taxon>
    </lineage>
</organism>
<dbReference type="InterPro" id="IPR057092">
    <property type="entry name" value="SAM_KIDINS220"/>
</dbReference>
<reference evidence="3 4" key="2">
    <citation type="submission" date="2018-11" db="EMBL/GenBank/DDBJ databases">
        <authorList>
            <consortium name="Pathogen Informatics"/>
        </authorList>
    </citation>
    <scope>NUCLEOTIDE SEQUENCE [LARGE SCALE GENOMIC DNA]</scope>
</reference>
<dbReference type="AlphaFoldDB" id="A0A158QIZ4"/>
<dbReference type="PANTHER" id="PTHR24116:SF0">
    <property type="entry name" value="KINASE D-INTERACTING SUBSTRATE OF 220 KDA"/>
    <property type="match status" value="1"/>
</dbReference>
<evidence type="ECO:0000313" key="4">
    <source>
        <dbReference type="Proteomes" id="UP000278807"/>
    </source>
</evidence>
<feature type="region of interest" description="Disordered" evidence="1">
    <location>
        <begin position="60"/>
        <end position="89"/>
    </location>
</feature>
<feature type="region of interest" description="Disordered" evidence="1">
    <location>
        <begin position="444"/>
        <end position="467"/>
    </location>
</feature>
<feature type="compositionally biased region" description="Low complexity" evidence="1">
    <location>
        <begin position="450"/>
        <end position="467"/>
    </location>
</feature>
<dbReference type="InterPro" id="IPR052771">
    <property type="entry name" value="Neurotrophin_sig_adaptor"/>
</dbReference>
<dbReference type="Pfam" id="PF23307">
    <property type="entry name" value="SAM_KIDINS220"/>
    <property type="match status" value="1"/>
</dbReference>
<feature type="region of interest" description="Disordered" evidence="1">
    <location>
        <begin position="510"/>
        <end position="536"/>
    </location>
</feature>
<feature type="domain" description="Kinase D-interacting substrate of 220 kDa-like SAM" evidence="2">
    <location>
        <begin position="330"/>
        <end position="387"/>
    </location>
</feature>
<feature type="compositionally biased region" description="Polar residues" evidence="1">
    <location>
        <begin position="305"/>
        <end position="321"/>
    </location>
</feature>
<accession>A0A158QIZ4</accession>
<dbReference type="GO" id="GO:0030165">
    <property type="term" value="F:PDZ domain binding"/>
    <property type="evidence" value="ECO:0007669"/>
    <property type="project" value="TreeGrafter"/>
</dbReference>
<feature type="region of interest" description="Disordered" evidence="1">
    <location>
        <begin position="120"/>
        <end position="143"/>
    </location>
</feature>
<dbReference type="WBParaSite" id="HNAJ_0001058801-mRNA-1">
    <property type="protein sequence ID" value="HNAJ_0001058801-mRNA-1"/>
    <property type="gene ID" value="HNAJ_0001058801"/>
</dbReference>
<protein>
    <submittedName>
        <fullName evidence="5">Protein kinase domain-containing protein</fullName>
    </submittedName>
</protein>
<dbReference type="PANTHER" id="PTHR24116">
    <property type="entry name" value="KINASE D-INTERACTING SUBSTRATE OF 220 KDA"/>
    <property type="match status" value="1"/>
</dbReference>
<feature type="compositionally biased region" description="Acidic residues" evidence="1">
    <location>
        <begin position="67"/>
        <end position="79"/>
    </location>
</feature>
<evidence type="ECO:0000259" key="2">
    <source>
        <dbReference type="Pfam" id="PF23307"/>
    </source>
</evidence>
<evidence type="ECO:0000313" key="3">
    <source>
        <dbReference type="EMBL" id="VDO08301.1"/>
    </source>
</evidence>